<dbReference type="InterPro" id="IPR002625">
    <property type="entry name" value="Smr_dom"/>
</dbReference>
<dbReference type="GO" id="GO:0019843">
    <property type="term" value="F:rRNA binding"/>
    <property type="evidence" value="ECO:0007669"/>
    <property type="project" value="UniProtKB-UniRule"/>
</dbReference>
<feature type="binding site" evidence="7">
    <location>
        <begin position="345"/>
        <end position="352"/>
    </location>
    <ligand>
        <name>ATP</name>
        <dbReference type="ChEBI" id="CHEBI:30616"/>
    </ligand>
</feature>
<organism evidence="9 10">
    <name type="scientific">Candidatus Zymogenus saltonus</name>
    <dbReference type="NCBI Taxonomy" id="2844893"/>
    <lineage>
        <taxon>Bacteria</taxon>
        <taxon>Deltaproteobacteria</taxon>
        <taxon>Candidatus Zymogenia</taxon>
        <taxon>Candidatus Zymogeniales</taxon>
        <taxon>Candidatus Zymogenaceae</taxon>
        <taxon>Candidatus Zymogenus</taxon>
    </lineage>
</organism>
<dbReference type="GO" id="GO:0005524">
    <property type="term" value="F:ATP binding"/>
    <property type="evidence" value="ECO:0007669"/>
    <property type="project" value="UniProtKB-UniRule"/>
</dbReference>
<evidence type="ECO:0000313" key="10">
    <source>
        <dbReference type="Proteomes" id="UP000809273"/>
    </source>
</evidence>
<accession>A0A9D8PQ75</accession>
<comment type="function">
    <text evidence="7">Acts as a ribosome collision sensor, splitting the ribosome into its 2 subunits. Detects stalled/collided 70S ribosomes which it binds and splits by an ATP-hydrolysis driven conformational change. Acts upstream of the ribosome quality control system (RQC), a ribosome-associated complex that mediates the extraction of incompletely synthesized nascent chains from stalled ribosomes and their subsequent degradation. Probably generates substrates for RQC.</text>
</comment>
<dbReference type="GO" id="GO:0140664">
    <property type="term" value="F:ATP-dependent DNA damage sensor activity"/>
    <property type="evidence" value="ECO:0007669"/>
    <property type="project" value="InterPro"/>
</dbReference>
<dbReference type="GO" id="GO:0004519">
    <property type="term" value="F:endonuclease activity"/>
    <property type="evidence" value="ECO:0007669"/>
    <property type="project" value="UniProtKB-UniRule"/>
</dbReference>
<dbReference type="SUPFAM" id="SSF48334">
    <property type="entry name" value="DNA repair protein MutS, domain III"/>
    <property type="match status" value="1"/>
</dbReference>
<dbReference type="InterPro" id="IPR045076">
    <property type="entry name" value="MutS"/>
</dbReference>
<comment type="caution">
    <text evidence="9">The sequence shown here is derived from an EMBL/GenBank/DDBJ whole genome shotgun (WGS) entry which is preliminary data.</text>
</comment>
<comment type="function">
    <text evidence="7">Endonuclease that is involved in the suppression of homologous recombination and thus may have a key role in the control of bacterial genetic diversity.</text>
</comment>
<sequence length="792" mass="87541">MDDRTLKVLEYPKILEIVSDFALTLPGTEACLRLNPLTDTGEIVHIHEIVSELRELNSIEGRIPLAGISDVSHLFERIRVEGTYLTPHEIKEIGSNITAHRRAKSFLNNLRKKYPLPAILTDPIVPLPEIEKDIERTLGPRGEILDGASDRLYNIRGDIRKKRDAINRLLMTMMESSALDNALQEPIVTMRNGRYVLPVKADFRGRVSGIIHDRSNSGATLFIEPIKTMEINNELSFLIRKENDEEVRILKLLSSKINDSRDAVKGNHGIIVELDTLIARAAAADAMGGISPEVDDSGSLSFINSVHPLLSLTDREGRTLKFDNPKAVPIDIEIGGEKRIVVLSGANTGGKTAALKTLGLLTLMFKTGIPIPASEGSRAVPFKEVFADIGDEQDIEGNLSTFSAKVTRLKYILSEAESGSLVLVDEIMSGTDPEQGGALAIAILDYLSKKNATILVTTHLNILKTYALNRDDAVNVSVVFDESTNRPLYKLNYGAPGGSNALMVARSLNLPEEVIENAKTNLTEEGRRLSELVMDLESERLKIRVERRALSDLRKSFVDLETKFKLLISKMVEKRDAILESFKEDLKETLKKYDERFKEIFAAADNSMIKKGKLHEEFYSAKRGLLDEITVSDHPGAVNGKAESEKTPSPGDTVSIKGLAVKGILIQMQHHQEGDEGKAEVEVGGRRVWIDISELKKETPVVPKGSVVMQEIYSDPKTEINIIGLRVDEAIDVVDKAIDNAVLGGFEELDIIHGRGTGRLKKGIREHLKDHRHVTEIKPEGTNMGVTTVGIR</sequence>
<dbReference type="InterPro" id="IPR005747">
    <property type="entry name" value="MutS2"/>
</dbReference>
<evidence type="ECO:0000256" key="1">
    <source>
        <dbReference type="ARBA" id="ARBA00022730"/>
    </source>
</evidence>
<dbReference type="PIRSF" id="PIRSF005814">
    <property type="entry name" value="MutS_YshD"/>
    <property type="match status" value="1"/>
</dbReference>
<dbReference type="GO" id="GO:0043023">
    <property type="term" value="F:ribosomal large subunit binding"/>
    <property type="evidence" value="ECO:0007669"/>
    <property type="project" value="UniProtKB-UniRule"/>
</dbReference>
<evidence type="ECO:0000256" key="3">
    <source>
        <dbReference type="ARBA" id="ARBA00022801"/>
    </source>
</evidence>
<dbReference type="SMART" id="SM00463">
    <property type="entry name" value="SMR"/>
    <property type="match status" value="1"/>
</dbReference>
<keyword evidence="3 7" id="KW-0378">Hydrolase</keyword>
<dbReference type="GO" id="GO:0006298">
    <property type="term" value="P:mismatch repair"/>
    <property type="evidence" value="ECO:0007669"/>
    <property type="project" value="InterPro"/>
</dbReference>
<dbReference type="InterPro" id="IPR036187">
    <property type="entry name" value="DNA_mismatch_repair_MutS_sf"/>
</dbReference>
<dbReference type="Pfam" id="PF00488">
    <property type="entry name" value="MutS_V"/>
    <property type="match status" value="1"/>
</dbReference>
<reference evidence="9" key="1">
    <citation type="journal article" date="2021" name="Environ. Microbiol.">
        <title>Genomic characterization of three novel Desulfobacterota classes expand the metabolic and phylogenetic diversity of the phylum.</title>
        <authorList>
            <person name="Murphy C.L."/>
            <person name="Biggerstaff J."/>
            <person name="Eichhorn A."/>
            <person name="Ewing E."/>
            <person name="Shahan R."/>
            <person name="Soriano D."/>
            <person name="Stewart S."/>
            <person name="VanMol K."/>
            <person name="Walker R."/>
            <person name="Walters P."/>
            <person name="Elshahed M.S."/>
            <person name="Youssef N.H."/>
        </authorList>
    </citation>
    <scope>NUCLEOTIDE SEQUENCE</scope>
    <source>
        <strain evidence="9">Zod_Metabat.24</strain>
    </source>
</reference>
<comment type="similarity">
    <text evidence="7">Belongs to the DNA mismatch repair MutS family. MutS2 subfamily.</text>
</comment>
<keyword evidence="7 9" id="KW-0255">Endonuclease</keyword>
<dbReference type="GO" id="GO:0072344">
    <property type="term" value="P:rescue of stalled ribosome"/>
    <property type="evidence" value="ECO:0007669"/>
    <property type="project" value="UniProtKB-UniRule"/>
</dbReference>
<dbReference type="HAMAP" id="MF_00092">
    <property type="entry name" value="MutS2"/>
    <property type="match status" value="1"/>
</dbReference>
<feature type="domain" description="Smr" evidence="8">
    <location>
        <begin position="720"/>
        <end position="792"/>
    </location>
</feature>
<comment type="subunit">
    <text evidence="7">Homodimer. Binds to stalled ribosomes, contacting rRNA.</text>
</comment>
<dbReference type="Gene3D" id="3.40.50.300">
    <property type="entry name" value="P-loop containing nucleotide triphosphate hydrolases"/>
    <property type="match status" value="1"/>
</dbReference>
<dbReference type="GO" id="GO:0045910">
    <property type="term" value="P:negative regulation of DNA recombination"/>
    <property type="evidence" value="ECO:0007669"/>
    <property type="project" value="InterPro"/>
</dbReference>
<evidence type="ECO:0000259" key="8">
    <source>
        <dbReference type="PROSITE" id="PS50828"/>
    </source>
</evidence>
<evidence type="ECO:0000313" key="9">
    <source>
        <dbReference type="EMBL" id="MBN1574864.1"/>
    </source>
</evidence>
<dbReference type="InterPro" id="IPR007696">
    <property type="entry name" value="DNA_mismatch_repair_MutS_core"/>
</dbReference>
<dbReference type="Proteomes" id="UP000809273">
    <property type="component" value="Unassembled WGS sequence"/>
</dbReference>
<dbReference type="PANTHER" id="PTHR48466">
    <property type="entry name" value="OS10G0509000 PROTEIN-RELATED"/>
    <property type="match status" value="1"/>
</dbReference>
<keyword evidence="2 7" id="KW-0547">Nucleotide-binding</keyword>
<proteinExistence type="inferred from homology"/>
<dbReference type="SMART" id="SM00534">
    <property type="entry name" value="MUTSac"/>
    <property type="match status" value="1"/>
</dbReference>
<dbReference type="InterPro" id="IPR000432">
    <property type="entry name" value="DNA_mismatch_repair_MutS_C"/>
</dbReference>
<keyword evidence="4 7" id="KW-0067">ATP-binding</keyword>
<dbReference type="NCBIfam" id="TIGR01069">
    <property type="entry name" value="mutS2"/>
    <property type="match status" value="1"/>
</dbReference>
<evidence type="ECO:0000256" key="5">
    <source>
        <dbReference type="ARBA" id="ARBA00022884"/>
    </source>
</evidence>
<dbReference type="GO" id="GO:0030983">
    <property type="term" value="F:mismatched DNA binding"/>
    <property type="evidence" value="ECO:0007669"/>
    <property type="project" value="InterPro"/>
</dbReference>
<protein>
    <recommendedName>
        <fullName evidence="7">Endonuclease MutS2</fullName>
        <ecNumber evidence="7">3.1.-.-</ecNumber>
    </recommendedName>
    <alternativeName>
        <fullName evidence="7">Ribosome-associated protein quality control-upstream factor</fullName>
        <shortName evidence="7">RQC-upstream factor</shortName>
        <shortName evidence="7">RqcU</shortName>
        <ecNumber evidence="7">3.6.4.-</ecNumber>
    </alternativeName>
</protein>
<dbReference type="Gene3D" id="3.30.1370.110">
    <property type="match status" value="1"/>
</dbReference>
<evidence type="ECO:0000256" key="6">
    <source>
        <dbReference type="ARBA" id="ARBA00023125"/>
    </source>
</evidence>
<dbReference type="PROSITE" id="PS50828">
    <property type="entry name" value="SMR"/>
    <property type="match status" value="1"/>
</dbReference>
<name>A0A9D8PQ75_9DELT</name>
<dbReference type="InterPro" id="IPR027417">
    <property type="entry name" value="P-loop_NTPase"/>
</dbReference>
<evidence type="ECO:0000256" key="2">
    <source>
        <dbReference type="ARBA" id="ARBA00022741"/>
    </source>
</evidence>
<dbReference type="EC" id="3.1.-.-" evidence="7"/>
<dbReference type="PANTHER" id="PTHR48466:SF2">
    <property type="entry name" value="OS10G0509000 PROTEIN"/>
    <property type="match status" value="1"/>
</dbReference>
<dbReference type="SUPFAM" id="SSF160443">
    <property type="entry name" value="SMR domain-like"/>
    <property type="match status" value="1"/>
</dbReference>
<keyword evidence="6 7" id="KW-0238">DNA-binding</keyword>
<dbReference type="FunFam" id="3.40.50.300:FF:000830">
    <property type="entry name" value="Endonuclease MutS2"/>
    <property type="match status" value="1"/>
</dbReference>
<evidence type="ECO:0000256" key="7">
    <source>
        <dbReference type="HAMAP-Rule" id="MF_00092"/>
    </source>
</evidence>
<dbReference type="Pfam" id="PF01713">
    <property type="entry name" value="Smr"/>
    <property type="match status" value="1"/>
</dbReference>
<keyword evidence="7" id="KW-0540">Nuclease</keyword>
<keyword evidence="5 7" id="KW-0694">RNA-binding</keyword>
<dbReference type="InterPro" id="IPR036063">
    <property type="entry name" value="Smr_dom_sf"/>
</dbReference>
<dbReference type="EMBL" id="JAFGIX010000090">
    <property type="protein sequence ID" value="MBN1574864.1"/>
    <property type="molecule type" value="Genomic_DNA"/>
</dbReference>
<dbReference type="AlphaFoldDB" id="A0A9D8PQ75"/>
<keyword evidence="1 7" id="KW-0699">rRNA-binding</keyword>
<evidence type="ECO:0000256" key="4">
    <source>
        <dbReference type="ARBA" id="ARBA00022840"/>
    </source>
</evidence>
<reference evidence="9" key="2">
    <citation type="submission" date="2021-01" db="EMBL/GenBank/DDBJ databases">
        <authorList>
            <person name="Hahn C.R."/>
            <person name="Youssef N.H."/>
            <person name="Elshahed M."/>
        </authorList>
    </citation>
    <scope>NUCLEOTIDE SEQUENCE</scope>
    <source>
        <strain evidence="9">Zod_Metabat.24</strain>
    </source>
</reference>
<dbReference type="EC" id="3.6.4.-" evidence="7"/>
<dbReference type="SMART" id="SM00533">
    <property type="entry name" value="MUTSd"/>
    <property type="match status" value="1"/>
</dbReference>
<dbReference type="SUPFAM" id="SSF52540">
    <property type="entry name" value="P-loop containing nucleoside triphosphate hydrolases"/>
    <property type="match status" value="1"/>
</dbReference>
<dbReference type="GO" id="GO:0016887">
    <property type="term" value="F:ATP hydrolysis activity"/>
    <property type="evidence" value="ECO:0007669"/>
    <property type="project" value="InterPro"/>
</dbReference>
<gene>
    <name evidence="7" type="primary">mutS2</name>
    <name evidence="7" type="synonym">rqcU</name>
    <name evidence="9" type="ORF">JW984_16835</name>
</gene>